<accession>A0AAQ4DW24</accession>
<dbReference type="Proteomes" id="UP001321473">
    <property type="component" value="Unassembled WGS sequence"/>
</dbReference>
<proteinExistence type="predicted"/>
<evidence type="ECO:0000313" key="1">
    <source>
        <dbReference type="EMBL" id="KAK8766664.1"/>
    </source>
</evidence>
<sequence length="88" mass="10548">MDSTNVENGEFVINKEDWPQYPQYNKRHVTATVDCFKALIENHGCYQHVRIVYNHATSRTNKYKRLHHLSMDTCEERGHREPWISRIC</sequence>
<dbReference type="EMBL" id="JARKHS020026130">
    <property type="protein sequence ID" value="KAK8766664.1"/>
    <property type="molecule type" value="Genomic_DNA"/>
</dbReference>
<evidence type="ECO:0000313" key="2">
    <source>
        <dbReference type="Proteomes" id="UP001321473"/>
    </source>
</evidence>
<protein>
    <submittedName>
        <fullName evidence="1">Uncharacterized protein</fullName>
    </submittedName>
</protein>
<keyword evidence="2" id="KW-1185">Reference proteome</keyword>
<name>A0AAQ4DW24_AMBAM</name>
<organism evidence="1 2">
    <name type="scientific">Amblyomma americanum</name>
    <name type="common">Lone star tick</name>
    <dbReference type="NCBI Taxonomy" id="6943"/>
    <lineage>
        <taxon>Eukaryota</taxon>
        <taxon>Metazoa</taxon>
        <taxon>Ecdysozoa</taxon>
        <taxon>Arthropoda</taxon>
        <taxon>Chelicerata</taxon>
        <taxon>Arachnida</taxon>
        <taxon>Acari</taxon>
        <taxon>Parasitiformes</taxon>
        <taxon>Ixodida</taxon>
        <taxon>Ixodoidea</taxon>
        <taxon>Ixodidae</taxon>
        <taxon>Amblyomminae</taxon>
        <taxon>Amblyomma</taxon>
    </lineage>
</organism>
<dbReference type="AlphaFoldDB" id="A0AAQ4DW24"/>
<reference evidence="1 2" key="1">
    <citation type="journal article" date="2023" name="Arcadia Sci">
        <title>De novo assembly of a long-read Amblyomma americanum tick genome.</title>
        <authorList>
            <person name="Chou S."/>
            <person name="Poskanzer K.E."/>
            <person name="Rollins M."/>
            <person name="Thuy-Boun P.S."/>
        </authorList>
    </citation>
    <scope>NUCLEOTIDE SEQUENCE [LARGE SCALE GENOMIC DNA]</scope>
    <source>
        <strain evidence="1">F_SG_1</strain>
        <tissue evidence="1">Salivary glands</tissue>
    </source>
</reference>
<gene>
    <name evidence="1" type="ORF">V5799_006555</name>
</gene>
<comment type="caution">
    <text evidence="1">The sequence shown here is derived from an EMBL/GenBank/DDBJ whole genome shotgun (WGS) entry which is preliminary data.</text>
</comment>